<sequence length="155" mass="18038">MSPSTRVHPTLRCVHRAHSHRDLAAREPQRSEAVHVYDAVLRLAQDDATRWAAFEAYERTTRRLHAQGEAEYARAVFKELQRGREQRLERARAGRQTRRTEEGVRRREETVPWIAVAGRQMDEAAHRRRVARLLGGAQTQAREEAERTLAGLWRK</sequence>
<dbReference type="EMBL" id="MU277206">
    <property type="protein sequence ID" value="KAI0062642.1"/>
    <property type="molecule type" value="Genomic_DNA"/>
</dbReference>
<accession>A0ACB8T2C9</accession>
<evidence type="ECO:0000313" key="2">
    <source>
        <dbReference type="Proteomes" id="UP000814140"/>
    </source>
</evidence>
<keyword evidence="2" id="KW-1185">Reference proteome</keyword>
<organism evidence="1 2">
    <name type="scientific">Artomyces pyxidatus</name>
    <dbReference type="NCBI Taxonomy" id="48021"/>
    <lineage>
        <taxon>Eukaryota</taxon>
        <taxon>Fungi</taxon>
        <taxon>Dikarya</taxon>
        <taxon>Basidiomycota</taxon>
        <taxon>Agaricomycotina</taxon>
        <taxon>Agaricomycetes</taxon>
        <taxon>Russulales</taxon>
        <taxon>Auriscalpiaceae</taxon>
        <taxon>Artomyces</taxon>
    </lineage>
</organism>
<proteinExistence type="predicted"/>
<dbReference type="Proteomes" id="UP000814140">
    <property type="component" value="Unassembled WGS sequence"/>
</dbReference>
<reference evidence="1" key="1">
    <citation type="submission" date="2021-03" db="EMBL/GenBank/DDBJ databases">
        <authorList>
            <consortium name="DOE Joint Genome Institute"/>
            <person name="Ahrendt S."/>
            <person name="Looney B.P."/>
            <person name="Miyauchi S."/>
            <person name="Morin E."/>
            <person name="Drula E."/>
            <person name="Courty P.E."/>
            <person name="Chicoki N."/>
            <person name="Fauchery L."/>
            <person name="Kohler A."/>
            <person name="Kuo A."/>
            <person name="Labutti K."/>
            <person name="Pangilinan J."/>
            <person name="Lipzen A."/>
            <person name="Riley R."/>
            <person name="Andreopoulos W."/>
            <person name="He G."/>
            <person name="Johnson J."/>
            <person name="Barry K.W."/>
            <person name="Grigoriev I.V."/>
            <person name="Nagy L."/>
            <person name="Hibbett D."/>
            <person name="Henrissat B."/>
            <person name="Matheny P.B."/>
            <person name="Labbe J."/>
            <person name="Martin F."/>
        </authorList>
    </citation>
    <scope>NUCLEOTIDE SEQUENCE</scope>
    <source>
        <strain evidence="1">HHB10654</strain>
    </source>
</reference>
<name>A0ACB8T2C9_9AGAM</name>
<reference evidence="1" key="2">
    <citation type="journal article" date="2022" name="New Phytol.">
        <title>Evolutionary transition to the ectomycorrhizal habit in the genomes of a hyperdiverse lineage of mushroom-forming fungi.</title>
        <authorList>
            <person name="Looney B."/>
            <person name="Miyauchi S."/>
            <person name="Morin E."/>
            <person name="Drula E."/>
            <person name="Courty P.E."/>
            <person name="Kohler A."/>
            <person name="Kuo A."/>
            <person name="LaButti K."/>
            <person name="Pangilinan J."/>
            <person name="Lipzen A."/>
            <person name="Riley R."/>
            <person name="Andreopoulos W."/>
            <person name="He G."/>
            <person name="Johnson J."/>
            <person name="Nolan M."/>
            <person name="Tritt A."/>
            <person name="Barry K.W."/>
            <person name="Grigoriev I.V."/>
            <person name="Nagy L.G."/>
            <person name="Hibbett D."/>
            <person name="Henrissat B."/>
            <person name="Matheny P.B."/>
            <person name="Labbe J."/>
            <person name="Martin F.M."/>
        </authorList>
    </citation>
    <scope>NUCLEOTIDE SEQUENCE</scope>
    <source>
        <strain evidence="1">HHB10654</strain>
    </source>
</reference>
<protein>
    <submittedName>
        <fullName evidence="1">Uncharacterized protein</fullName>
    </submittedName>
</protein>
<comment type="caution">
    <text evidence="1">The sequence shown here is derived from an EMBL/GenBank/DDBJ whole genome shotgun (WGS) entry which is preliminary data.</text>
</comment>
<gene>
    <name evidence="1" type="ORF">BV25DRAFT_1825147</name>
</gene>
<evidence type="ECO:0000313" key="1">
    <source>
        <dbReference type="EMBL" id="KAI0062642.1"/>
    </source>
</evidence>